<dbReference type="AlphaFoldDB" id="A0A5P1E670"/>
<evidence type="ECO:0000256" key="1">
    <source>
        <dbReference type="SAM" id="MobiDB-lite"/>
    </source>
</evidence>
<dbReference type="Proteomes" id="UP000243459">
    <property type="component" value="Chromosome 9"/>
</dbReference>
<evidence type="ECO:0000313" key="3">
    <source>
        <dbReference type="Proteomes" id="UP000243459"/>
    </source>
</evidence>
<feature type="region of interest" description="Disordered" evidence="1">
    <location>
        <begin position="1"/>
        <end position="97"/>
    </location>
</feature>
<proteinExistence type="predicted"/>
<gene>
    <name evidence="2" type="ORF">A4U43_C09F8530</name>
</gene>
<reference evidence="3" key="1">
    <citation type="journal article" date="2017" name="Nat. Commun.">
        <title>The asparagus genome sheds light on the origin and evolution of a young Y chromosome.</title>
        <authorList>
            <person name="Harkess A."/>
            <person name="Zhou J."/>
            <person name="Xu C."/>
            <person name="Bowers J.E."/>
            <person name="Van der Hulst R."/>
            <person name="Ayyampalayam S."/>
            <person name="Mercati F."/>
            <person name="Riccardi P."/>
            <person name="McKain M.R."/>
            <person name="Kakrana A."/>
            <person name="Tang H."/>
            <person name="Ray J."/>
            <person name="Groenendijk J."/>
            <person name="Arikit S."/>
            <person name="Mathioni S.M."/>
            <person name="Nakano M."/>
            <person name="Shan H."/>
            <person name="Telgmann-Rauber A."/>
            <person name="Kanno A."/>
            <person name="Yue Z."/>
            <person name="Chen H."/>
            <person name="Li W."/>
            <person name="Chen Y."/>
            <person name="Xu X."/>
            <person name="Zhang Y."/>
            <person name="Luo S."/>
            <person name="Chen H."/>
            <person name="Gao J."/>
            <person name="Mao Z."/>
            <person name="Pires J.C."/>
            <person name="Luo M."/>
            <person name="Kudrna D."/>
            <person name="Wing R.A."/>
            <person name="Meyers B.C."/>
            <person name="Yi K."/>
            <person name="Kong H."/>
            <person name="Lavrijsen P."/>
            <person name="Sunseri F."/>
            <person name="Falavigna A."/>
            <person name="Ye Y."/>
            <person name="Leebens-Mack J.H."/>
            <person name="Chen G."/>
        </authorList>
    </citation>
    <scope>NUCLEOTIDE SEQUENCE [LARGE SCALE GENOMIC DNA]</scope>
    <source>
        <strain evidence="3">cv. DH0086</strain>
    </source>
</reference>
<protein>
    <submittedName>
        <fullName evidence="2">Uncharacterized protein</fullName>
    </submittedName>
</protein>
<accession>A0A5P1E670</accession>
<organism evidence="2 3">
    <name type="scientific">Asparagus officinalis</name>
    <name type="common">Garden asparagus</name>
    <dbReference type="NCBI Taxonomy" id="4686"/>
    <lineage>
        <taxon>Eukaryota</taxon>
        <taxon>Viridiplantae</taxon>
        <taxon>Streptophyta</taxon>
        <taxon>Embryophyta</taxon>
        <taxon>Tracheophyta</taxon>
        <taxon>Spermatophyta</taxon>
        <taxon>Magnoliopsida</taxon>
        <taxon>Liliopsida</taxon>
        <taxon>Asparagales</taxon>
        <taxon>Asparagaceae</taxon>
        <taxon>Asparagoideae</taxon>
        <taxon>Asparagus</taxon>
    </lineage>
</organism>
<dbReference type="OMA" id="YSENKCV"/>
<dbReference type="Gramene" id="ONK58131">
    <property type="protein sequence ID" value="ONK58131"/>
    <property type="gene ID" value="A4U43_C09F8530"/>
</dbReference>
<name>A0A5P1E670_ASPOF</name>
<keyword evidence="3" id="KW-1185">Reference proteome</keyword>
<sequence>MEEKGSEDGKDRREGRRWIGEREKEYRPHGLPSPSNCLRRAAQLPNASPSPPASPAPLKAAASQGRSEGGRQSWKEIDVIERRASREDEDERDPPSLLLPHLRRSLSSLALQLLSPFILWGAARGQKPEVVVQSITFENFNIQAGTDASLVPTDMATLNSTLRLRFRNTGSFFGVHVTSTPIDLTYTQLTLATGNINEFYQSRKSQRNLKVVVMGNRVPLYGGGASLTSVKEKTNATVPSIPLNLAFTVRSRAYVLGKLVKPKFFVDVQCSVKMDQTKLGKPVSLKNKCQVNN</sequence>
<feature type="compositionally biased region" description="Basic and acidic residues" evidence="1">
    <location>
        <begin position="1"/>
        <end position="28"/>
    </location>
</feature>
<evidence type="ECO:0000313" key="2">
    <source>
        <dbReference type="EMBL" id="ONK58131.1"/>
    </source>
</evidence>
<dbReference type="EMBL" id="CM007389">
    <property type="protein sequence ID" value="ONK58131.1"/>
    <property type="molecule type" value="Genomic_DNA"/>
</dbReference>
<feature type="compositionally biased region" description="Basic and acidic residues" evidence="1">
    <location>
        <begin position="73"/>
        <end position="86"/>
    </location>
</feature>
<dbReference type="PANTHER" id="PTHR31852">
    <property type="entry name" value="LATE EMBRYOGENESIS ABUNDANT (LEA) HYDROXYPROLINE-RICH GLYCOPROTEIN FAMILY"/>
    <property type="match status" value="1"/>
</dbReference>
<dbReference type="InterPro" id="IPR055301">
    <property type="entry name" value="Lea14-like_2"/>
</dbReference>